<sequence length="193" mass="22547">MHELHKLIVIQLVLPVIQKNKLTLWQEASLLIQPPKNEASSKVQEQLRSSSPSKTHAKIKKEVFDELMYEEENPIRLVSFSFNVDRSDVFRVHGILRKGGSNVPMNDVELKRVMRNGQITDEFVYAIEVALCMTSYQVSLQMVVFYLYSFAFFFGFFVWGALVKNYWPAYFVYFSISCPFWFGGHVDYDICYL</sequence>
<feature type="transmembrane region" description="Helical" evidence="1">
    <location>
        <begin position="168"/>
        <end position="188"/>
    </location>
</feature>
<accession>A0A9Q1JKM3</accession>
<dbReference type="AlphaFoldDB" id="A0A9Q1JKM3"/>
<evidence type="ECO:0000313" key="2">
    <source>
        <dbReference type="EMBL" id="KAJ8423771.1"/>
    </source>
</evidence>
<keyword evidence="1" id="KW-1133">Transmembrane helix</keyword>
<gene>
    <name evidence="2" type="ORF">Cgig2_034195</name>
</gene>
<reference evidence="2" key="1">
    <citation type="submission" date="2022-04" db="EMBL/GenBank/DDBJ databases">
        <title>Carnegiea gigantea Genome sequencing and assembly v2.</title>
        <authorList>
            <person name="Copetti D."/>
            <person name="Sanderson M.J."/>
            <person name="Burquez A."/>
            <person name="Wojciechowski M.F."/>
        </authorList>
    </citation>
    <scope>NUCLEOTIDE SEQUENCE</scope>
    <source>
        <strain evidence="2">SGP5-SGP5p</strain>
        <tissue evidence="2">Aerial part</tissue>
    </source>
</reference>
<keyword evidence="1" id="KW-0812">Transmembrane</keyword>
<organism evidence="2 3">
    <name type="scientific">Carnegiea gigantea</name>
    <dbReference type="NCBI Taxonomy" id="171969"/>
    <lineage>
        <taxon>Eukaryota</taxon>
        <taxon>Viridiplantae</taxon>
        <taxon>Streptophyta</taxon>
        <taxon>Embryophyta</taxon>
        <taxon>Tracheophyta</taxon>
        <taxon>Spermatophyta</taxon>
        <taxon>Magnoliopsida</taxon>
        <taxon>eudicotyledons</taxon>
        <taxon>Gunneridae</taxon>
        <taxon>Pentapetalae</taxon>
        <taxon>Caryophyllales</taxon>
        <taxon>Cactineae</taxon>
        <taxon>Cactaceae</taxon>
        <taxon>Cactoideae</taxon>
        <taxon>Echinocereeae</taxon>
        <taxon>Carnegiea</taxon>
    </lineage>
</organism>
<name>A0A9Q1JKM3_9CARY</name>
<protein>
    <submittedName>
        <fullName evidence="2">Uncharacterized protein</fullName>
    </submittedName>
</protein>
<evidence type="ECO:0000313" key="3">
    <source>
        <dbReference type="Proteomes" id="UP001153076"/>
    </source>
</evidence>
<feature type="transmembrane region" description="Helical" evidence="1">
    <location>
        <begin position="143"/>
        <end position="162"/>
    </location>
</feature>
<keyword evidence="1" id="KW-0472">Membrane</keyword>
<keyword evidence="3" id="KW-1185">Reference proteome</keyword>
<comment type="caution">
    <text evidence="2">The sequence shown here is derived from an EMBL/GenBank/DDBJ whole genome shotgun (WGS) entry which is preliminary data.</text>
</comment>
<dbReference type="Proteomes" id="UP001153076">
    <property type="component" value="Unassembled WGS sequence"/>
</dbReference>
<evidence type="ECO:0000256" key="1">
    <source>
        <dbReference type="SAM" id="Phobius"/>
    </source>
</evidence>
<proteinExistence type="predicted"/>
<dbReference type="OrthoDB" id="1738394at2759"/>
<dbReference type="EMBL" id="JAKOGI010001869">
    <property type="protein sequence ID" value="KAJ8423771.1"/>
    <property type="molecule type" value="Genomic_DNA"/>
</dbReference>